<dbReference type="PROSITE" id="PS51257">
    <property type="entry name" value="PROKAR_LIPOPROTEIN"/>
    <property type="match status" value="1"/>
</dbReference>
<evidence type="ECO:0000313" key="2">
    <source>
        <dbReference type="Proteomes" id="UP000321353"/>
    </source>
</evidence>
<keyword evidence="2" id="KW-1185">Reference proteome</keyword>
<gene>
    <name evidence="1" type="ORF">Mal15_54650</name>
</gene>
<sequence>MRSLYAAAGPIALIAAFVTSTIVLTACPLKADEAEKGGETISVLGKAEMKVPAEFKRTRPASRIIEHEFKVGEGETTARLTMMAAGGSVEANIKRWKGQFSGGDDAAQKTEQMDIGKWSVHIVDVSGAYAERMGGGPFAGGKVVQREDYAMAGAIMVEPEGRQYFVKMIGPAEIVKGNREKFVAMVKSISQ</sequence>
<dbReference type="RefSeq" id="WP_147870473.1">
    <property type="nucleotide sequence ID" value="NZ_CP036264.1"/>
</dbReference>
<dbReference type="KEGG" id="smam:Mal15_54650"/>
<organism evidence="1 2">
    <name type="scientific">Stieleria maiorica</name>
    <dbReference type="NCBI Taxonomy" id="2795974"/>
    <lineage>
        <taxon>Bacteria</taxon>
        <taxon>Pseudomonadati</taxon>
        <taxon>Planctomycetota</taxon>
        <taxon>Planctomycetia</taxon>
        <taxon>Pirellulales</taxon>
        <taxon>Pirellulaceae</taxon>
        <taxon>Stieleria</taxon>
    </lineage>
</organism>
<dbReference type="EMBL" id="CP036264">
    <property type="protein sequence ID" value="QEG01389.1"/>
    <property type="molecule type" value="Genomic_DNA"/>
</dbReference>
<accession>A0A5B9MJK7</accession>
<proteinExistence type="predicted"/>
<name>A0A5B9MJK7_9BACT</name>
<reference evidence="1 2" key="1">
    <citation type="submission" date="2019-02" db="EMBL/GenBank/DDBJ databases">
        <title>Planctomycetal bacteria perform biofilm scaping via a novel small molecule.</title>
        <authorList>
            <person name="Jeske O."/>
            <person name="Boedeker C."/>
            <person name="Wiegand S."/>
            <person name="Breitling P."/>
            <person name="Kallscheuer N."/>
            <person name="Jogler M."/>
            <person name="Rohde M."/>
            <person name="Petersen J."/>
            <person name="Medema M.H."/>
            <person name="Surup F."/>
            <person name="Jogler C."/>
        </authorList>
    </citation>
    <scope>NUCLEOTIDE SEQUENCE [LARGE SCALE GENOMIC DNA]</scope>
    <source>
        <strain evidence="1 2">Mal15</strain>
    </source>
</reference>
<protein>
    <submittedName>
        <fullName evidence="1">Uncharacterized protein</fullName>
    </submittedName>
</protein>
<evidence type="ECO:0000313" key="1">
    <source>
        <dbReference type="EMBL" id="QEG01389.1"/>
    </source>
</evidence>
<dbReference type="Proteomes" id="UP000321353">
    <property type="component" value="Chromosome"/>
</dbReference>
<dbReference type="AlphaFoldDB" id="A0A5B9MJK7"/>